<accession>A0A0F3NNB4</accession>
<dbReference type="Proteomes" id="UP000033562">
    <property type="component" value="Unassembled WGS sequence"/>
</dbReference>
<keyword evidence="2" id="KW-1185">Reference proteome</keyword>
<sequence length="38" mass="4458">MLCCIYCGKASKYTEPIYMYLHDRLVFAVKLQVVKVKC</sequence>
<protein>
    <submittedName>
        <fullName evidence="1">Uncharacterized protein</fullName>
    </submittedName>
</protein>
<gene>
    <name evidence="1" type="ORF">NLO413_0554</name>
</gene>
<evidence type="ECO:0000313" key="2">
    <source>
        <dbReference type="Proteomes" id="UP000033562"/>
    </source>
</evidence>
<name>A0A0F3NNB4_9RICK</name>
<organism evidence="1 2">
    <name type="scientific">Candidatus Neoehrlichia procyonis str. RAC413</name>
    <dbReference type="NCBI Taxonomy" id="1359163"/>
    <lineage>
        <taxon>Bacteria</taxon>
        <taxon>Pseudomonadati</taxon>
        <taxon>Pseudomonadota</taxon>
        <taxon>Alphaproteobacteria</taxon>
        <taxon>Rickettsiales</taxon>
        <taxon>Anaplasmataceae</taxon>
        <taxon>Candidatus Neoehrlichia</taxon>
    </lineage>
</organism>
<comment type="caution">
    <text evidence="1">The sequence shown here is derived from an EMBL/GenBank/DDBJ whole genome shotgun (WGS) entry which is preliminary data.</text>
</comment>
<dbReference type="EMBL" id="LANX01000001">
    <property type="protein sequence ID" value="KJV69177.1"/>
    <property type="molecule type" value="Genomic_DNA"/>
</dbReference>
<proteinExistence type="predicted"/>
<dbReference type="AlphaFoldDB" id="A0A0F3NNB4"/>
<reference evidence="1 2" key="1">
    <citation type="submission" date="2015-02" db="EMBL/GenBank/DDBJ databases">
        <title>Genome Sequencing of Rickettsiales.</title>
        <authorList>
            <person name="Daugherty S.C."/>
            <person name="Su Q."/>
            <person name="Abolude K."/>
            <person name="Beier-Sexton M."/>
            <person name="Carlyon J.A."/>
            <person name="Carter R."/>
            <person name="Day N.P."/>
            <person name="Dumler S.J."/>
            <person name="Dyachenko V."/>
            <person name="Godinez A."/>
            <person name="Kurtti T.J."/>
            <person name="Lichay M."/>
            <person name="Mullins K.E."/>
            <person name="Ott S."/>
            <person name="Pappas-Brown V."/>
            <person name="Paris D.H."/>
            <person name="Patel P."/>
            <person name="Richards A.L."/>
            <person name="Sadzewicz L."/>
            <person name="Sears K."/>
            <person name="Seidman D."/>
            <person name="Sengamalay N."/>
            <person name="Stenos J."/>
            <person name="Tallon L.J."/>
            <person name="Vincent G."/>
            <person name="Fraser C.M."/>
            <person name="Munderloh U."/>
            <person name="Dunning-Hotopp J.C."/>
        </authorList>
    </citation>
    <scope>NUCLEOTIDE SEQUENCE [LARGE SCALE GENOMIC DNA]</scope>
    <source>
        <strain evidence="1 2">RAC413</strain>
    </source>
</reference>
<evidence type="ECO:0000313" key="1">
    <source>
        <dbReference type="EMBL" id="KJV69177.1"/>
    </source>
</evidence>